<dbReference type="InterPro" id="IPR053205">
    <property type="entry name" value="GHMP_kinase_L-arabinokinase"/>
</dbReference>
<dbReference type="SUPFAM" id="SSF53756">
    <property type="entry name" value="UDP-Glycosyltransferase/glycogen phosphorylase"/>
    <property type="match status" value="1"/>
</dbReference>
<keyword evidence="2" id="KW-1185">Reference proteome</keyword>
<dbReference type="AlphaFoldDB" id="A0A9N9FZ47"/>
<reference evidence="1" key="1">
    <citation type="submission" date="2021-06" db="EMBL/GenBank/DDBJ databases">
        <authorList>
            <person name="Kallberg Y."/>
            <person name="Tangrot J."/>
            <person name="Rosling A."/>
        </authorList>
    </citation>
    <scope>NUCLEOTIDE SEQUENCE</scope>
    <source>
        <strain evidence="1">CL551</strain>
    </source>
</reference>
<dbReference type="PANTHER" id="PTHR38134">
    <property type="entry name" value="SLR1395 PROTEIN"/>
    <property type="match status" value="1"/>
</dbReference>
<gene>
    <name evidence="1" type="ORF">AMORRO_LOCUS6255</name>
</gene>
<dbReference type="Proteomes" id="UP000789342">
    <property type="component" value="Unassembled WGS sequence"/>
</dbReference>
<sequence length="448" mass="49656">MSPSRQKDAAKPRSYVFCYYVSGHGYGHATRVVQVASEILSLSRKHILYIISNAPRFIFQGAIDRGAKYRHALIDAGVQQPRAYTVDRKQTIDDLKAFLQNRPEMITREVGWLKEVKADVVLSDAPFLPCAAASAAGIPSSIVSNFTFDAVYNGLCEGDDLDVTIRQLVEQVVEDYKKSDLLIRLPGYIPIPSYNGTQLYPDSSVSIKPVKLLNGCSATIGINHLNGFDFALTKHHGNVIDVPLVVRKSITPRDVFLSSLGIPREIHETHKILMVSFGGQNLVGMKEWGNPLPSGWIAIVCGGDPETLPEKFYKCPREAYIPDLTNAADVVMGKLGYGTCSECIGHEKPFIYVPRPQFIEELGLRRLMEMQGSCVEMQKEHFETGQWKKYILQASCMPGACEDVSKRLSHDGGKVAAKLIEKFLDARVMTIRKSKNISGSVPNNPILI</sequence>
<name>A0A9N9FZ47_9GLOM</name>
<accession>A0A9N9FZ47</accession>
<dbReference type="EMBL" id="CAJVPV010004096">
    <property type="protein sequence ID" value="CAG8566326.1"/>
    <property type="molecule type" value="Genomic_DNA"/>
</dbReference>
<proteinExistence type="predicted"/>
<evidence type="ECO:0000313" key="1">
    <source>
        <dbReference type="EMBL" id="CAG8566326.1"/>
    </source>
</evidence>
<comment type="caution">
    <text evidence="1">The sequence shown here is derived from an EMBL/GenBank/DDBJ whole genome shotgun (WGS) entry which is preliminary data.</text>
</comment>
<protein>
    <submittedName>
        <fullName evidence="1">4659_t:CDS:1</fullName>
    </submittedName>
</protein>
<evidence type="ECO:0000313" key="2">
    <source>
        <dbReference type="Proteomes" id="UP000789342"/>
    </source>
</evidence>
<dbReference type="PANTHER" id="PTHR38134:SF2">
    <property type="entry name" value="GALACTOKINASE"/>
    <property type="match status" value="1"/>
</dbReference>
<organism evidence="1 2">
    <name type="scientific">Acaulospora morrowiae</name>
    <dbReference type="NCBI Taxonomy" id="94023"/>
    <lineage>
        <taxon>Eukaryota</taxon>
        <taxon>Fungi</taxon>
        <taxon>Fungi incertae sedis</taxon>
        <taxon>Mucoromycota</taxon>
        <taxon>Glomeromycotina</taxon>
        <taxon>Glomeromycetes</taxon>
        <taxon>Diversisporales</taxon>
        <taxon>Acaulosporaceae</taxon>
        <taxon>Acaulospora</taxon>
    </lineage>
</organism>
<dbReference type="OrthoDB" id="1684102at2759"/>
<dbReference type="Gene3D" id="3.40.50.2000">
    <property type="entry name" value="Glycogen Phosphorylase B"/>
    <property type="match status" value="1"/>
</dbReference>